<organism evidence="9">
    <name type="scientific">freshwater metagenome</name>
    <dbReference type="NCBI Taxonomy" id="449393"/>
    <lineage>
        <taxon>unclassified sequences</taxon>
        <taxon>metagenomes</taxon>
        <taxon>ecological metagenomes</taxon>
    </lineage>
</organism>
<dbReference type="EMBL" id="CAFBOZ010000374">
    <property type="protein sequence ID" value="CAB5026398.1"/>
    <property type="molecule type" value="Genomic_DNA"/>
</dbReference>
<accession>A0A6J7RCN3</accession>
<feature type="transmembrane region" description="Helical" evidence="8">
    <location>
        <begin position="66"/>
        <end position="89"/>
    </location>
</feature>
<name>A0A6J7RCN3_9ZZZZ</name>
<dbReference type="PANTHER" id="PTHR28259">
    <property type="entry name" value="FLUORIDE EXPORT PROTEIN 1-RELATED"/>
    <property type="match status" value="1"/>
</dbReference>
<evidence type="ECO:0000256" key="4">
    <source>
        <dbReference type="ARBA" id="ARBA00022989"/>
    </source>
</evidence>
<sequence length="124" mass="12023">MTLSVVIAVAVGAGLGAPLRFLVERGAARLLGPVVPWGTLVVNVVGSLILGAVLGLAVAGGISTWWVALVGTGFCGALTTFSGFSAQVLDLGRQGGGGVRGVAYATGSLVLGVAAATAGYALLS</sequence>
<keyword evidence="2" id="KW-1003">Cell membrane</keyword>
<dbReference type="AlphaFoldDB" id="A0A6J7RCN3"/>
<keyword evidence="3 8" id="KW-0812">Transmembrane</keyword>
<keyword evidence="4 8" id="KW-1133">Transmembrane helix</keyword>
<evidence type="ECO:0000256" key="3">
    <source>
        <dbReference type="ARBA" id="ARBA00022692"/>
    </source>
</evidence>
<proteinExistence type="inferred from homology"/>
<comment type="similarity">
    <text evidence="6">Belongs to the fluoride channel Fluc/FEX (TC 1.A.43) family.</text>
</comment>
<evidence type="ECO:0000256" key="6">
    <source>
        <dbReference type="ARBA" id="ARBA00035120"/>
    </source>
</evidence>
<evidence type="ECO:0000313" key="9">
    <source>
        <dbReference type="EMBL" id="CAB5026398.1"/>
    </source>
</evidence>
<dbReference type="InterPro" id="IPR003691">
    <property type="entry name" value="FluC"/>
</dbReference>
<evidence type="ECO:0000256" key="2">
    <source>
        <dbReference type="ARBA" id="ARBA00022475"/>
    </source>
</evidence>
<gene>
    <name evidence="9" type="ORF">UFOPK3992_02021</name>
</gene>
<reference evidence="9" key="1">
    <citation type="submission" date="2020-05" db="EMBL/GenBank/DDBJ databases">
        <authorList>
            <person name="Chiriac C."/>
            <person name="Salcher M."/>
            <person name="Ghai R."/>
            <person name="Kavagutti S V."/>
        </authorList>
    </citation>
    <scope>NUCLEOTIDE SEQUENCE</scope>
</reference>
<protein>
    <submittedName>
        <fullName evidence="9">Unannotated protein</fullName>
    </submittedName>
</protein>
<evidence type="ECO:0000256" key="7">
    <source>
        <dbReference type="ARBA" id="ARBA00035585"/>
    </source>
</evidence>
<dbReference type="GO" id="GO:0005886">
    <property type="term" value="C:plasma membrane"/>
    <property type="evidence" value="ECO:0007669"/>
    <property type="project" value="UniProtKB-SubCell"/>
</dbReference>
<dbReference type="PANTHER" id="PTHR28259:SF1">
    <property type="entry name" value="FLUORIDE EXPORT PROTEIN 1-RELATED"/>
    <property type="match status" value="1"/>
</dbReference>
<dbReference type="HAMAP" id="MF_00454">
    <property type="entry name" value="FluC"/>
    <property type="match status" value="1"/>
</dbReference>
<comment type="catalytic activity">
    <reaction evidence="7">
        <text>fluoride(in) = fluoride(out)</text>
        <dbReference type="Rhea" id="RHEA:76159"/>
        <dbReference type="ChEBI" id="CHEBI:17051"/>
    </reaction>
    <physiologicalReaction direction="left-to-right" evidence="7">
        <dbReference type="Rhea" id="RHEA:76160"/>
    </physiologicalReaction>
</comment>
<dbReference type="Pfam" id="PF02537">
    <property type="entry name" value="CRCB"/>
    <property type="match status" value="1"/>
</dbReference>
<feature type="transmembrane region" description="Helical" evidence="8">
    <location>
        <begin position="101"/>
        <end position="123"/>
    </location>
</feature>
<comment type="subcellular location">
    <subcellularLocation>
        <location evidence="1">Cell membrane</location>
        <topology evidence="1">Multi-pass membrane protein</topology>
    </subcellularLocation>
</comment>
<feature type="transmembrane region" description="Helical" evidence="8">
    <location>
        <begin position="40"/>
        <end position="59"/>
    </location>
</feature>
<evidence type="ECO:0000256" key="5">
    <source>
        <dbReference type="ARBA" id="ARBA00023136"/>
    </source>
</evidence>
<dbReference type="GO" id="GO:1903425">
    <property type="term" value="F:fluoride transmembrane transporter activity"/>
    <property type="evidence" value="ECO:0007669"/>
    <property type="project" value="TreeGrafter"/>
</dbReference>
<keyword evidence="5 8" id="KW-0472">Membrane</keyword>
<evidence type="ECO:0000256" key="8">
    <source>
        <dbReference type="SAM" id="Phobius"/>
    </source>
</evidence>
<evidence type="ECO:0000256" key="1">
    <source>
        <dbReference type="ARBA" id="ARBA00004651"/>
    </source>
</evidence>